<gene>
    <name evidence="12" type="ORF">SOCE836_049270</name>
</gene>
<sequence length="191" mass="20868">MSIARVGEPAPAFTLPVFDPAAPNRHDLTVSLSDHSGRWLLFFFYPMDFTFVCPTEILALADRRADFDQLGTSLLGCSTDTTYTHRAWAMTPREQNGIAGVNYPIAADHSGEVARRYGVLIEGVHAALRGLFIVDPKGILQYAVIHSLNIGRSTDETLRVLAALQTGGLCPSDWKPGKDTIEIAAEKRRAA</sequence>
<dbReference type="PIRSF" id="PIRSF000239">
    <property type="entry name" value="AHPC"/>
    <property type="match status" value="1"/>
</dbReference>
<feature type="active site" description="Cysteine sulfenic acid (-SOH) intermediate; for peroxidase activity" evidence="10">
    <location>
        <position position="53"/>
    </location>
</feature>
<evidence type="ECO:0000313" key="12">
    <source>
        <dbReference type="EMBL" id="AUX32780.1"/>
    </source>
</evidence>
<dbReference type="GO" id="GO:0008379">
    <property type="term" value="F:thioredoxin peroxidase activity"/>
    <property type="evidence" value="ECO:0007669"/>
    <property type="project" value="TreeGrafter"/>
</dbReference>
<proteinExistence type="predicted"/>
<evidence type="ECO:0000256" key="2">
    <source>
        <dbReference type="ARBA" id="ARBA00013021"/>
    </source>
</evidence>
<dbReference type="InterPro" id="IPR036249">
    <property type="entry name" value="Thioredoxin-like_sf"/>
</dbReference>
<dbReference type="InterPro" id="IPR024706">
    <property type="entry name" value="Peroxiredoxin_AhpC-typ"/>
</dbReference>
<dbReference type="GO" id="GO:0005829">
    <property type="term" value="C:cytosol"/>
    <property type="evidence" value="ECO:0007669"/>
    <property type="project" value="TreeGrafter"/>
</dbReference>
<dbReference type="GO" id="GO:0042744">
    <property type="term" value="P:hydrogen peroxide catabolic process"/>
    <property type="evidence" value="ECO:0007669"/>
    <property type="project" value="TreeGrafter"/>
</dbReference>
<evidence type="ECO:0000256" key="8">
    <source>
        <dbReference type="ARBA" id="ARBA00032077"/>
    </source>
</evidence>
<dbReference type="GO" id="GO:0006979">
    <property type="term" value="P:response to oxidative stress"/>
    <property type="evidence" value="ECO:0007669"/>
    <property type="project" value="TreeGrafter"/>
</dbReference>
<dbReference type="Pfam" id="PF00578">
    <property type="entry name" value="AhpC-TSA"/>
    <property type="match status" value="1"/>
</dbReference>
<comment type="catalytic activity">
    <reaction evidence="9">
        <text>a hydroperoxide + NADH + H(+) = an alcohol + NAD(+) + H2O</text>
        <dbReference type="Rhea" id="RHEA:62628"/>
        <dbReference type="ChEBI" id="CHEBI:15377"/>
        <dbReference type="ChEBI" id="CHEBI:15378"/>
        <dbReference type="ChEBI" id="CHEBI:30879"/>
        <dbReference type="ChEBI" id="CHEBI:35924"/>
        <dbReference type="ChEBI" id="CHEBI:57540"/>
        <dbReference type="ChEBI" id="CHEBI:57945"/>
        <dbReference type="EC" id="1.11.1.26"/>
    </reaction>
</comment>
<evidence type="ECO:0000256" key="6">
    <source>
        <dbReference type="ARBA" id="ARBA00023002"/>
    </source>
</evidence>
<evidence type="ECO:0000256" key="7">
    <source>
        <dbReference type="ARBA" id="ARBA00023284"/>
    </source>
</evidence>
<dbReference type="GO" id="GO:0045454">
    <property type="term" value="P:cell redox homeostasis"/>
    <property type="evidence" value="ECO:0007669"/>
    <property type="project" value="TreeGrafter"/>
</dbReference>
<name>A0A4P2QRE9_SORCE</name>
<dbReference type="AlphaFoldDB" id="A0A4P2QRE9"/>
<dbReference type="EMBL" id="CP012672">
    <property type="protein sequence ID" value="AUX32780.1"/>
    <property type="molecule type" value="Genomic_DNA"/>
</dbReference>
<keyword evidence="5" id="KW-0049">Antioxidant</keyword>
<reference evidence="12 13" key="1">
    <citation type="submission" date="2015-09" db="EMBL/GenBank/DDBJ databases">
        <title>Sorangium comparison.</title>
        <authorList>
            <person name="Zaburannyi N."/>
            <person name="Bunk B."/>
            <person name="Overmann J."/>
            <person name="Mueller R."/>
        </authorList>
    </citation>
    <scope>NUCLEOTIDE SEQUENCE [LARGE SCALE GENOMIC DNA]</scope>
    <source>
        <strain evidence="12 13">So ce836</strain>
    </source>
</reference>
<protein>
    <recommendedName>
        <fullName evidence="3">Alkyl hydroperoxide reductase C</fullName>
        <ecNumber evidence="2">1.11.1.26</ecNumber>
    </recommendedName>
    <alternativeName>
        <fullName evidence="8">Peroxiredoxin</fullName>
    </alternativeName>
</protein>
<evidence type="ECO:0000259" key="11">
    <source>
        <dbReference type="PROSITE" id="PS51352"/>
    </source>
</evidence>
<evidence type="ECO:0000256" key="1">
    <source>
        <dbReference type="ARBA" id="ARBA00011654"/>
    </source>
</evidence>
<dbReference type="InterPro" id="IPR013766">
    <property type="entry name" value="Thioredoxin_domain"/>
</dbReference>
<dbReference type="Gene3D" id="3.40.30.10">
    <property type="entry name" value="Glutaredoxin"/>
    <property type="match status" value="1"/>
</dbReference>
<feature type="domain" description="Thioredoxin" evidence="11">
    <location>
        <begin position="4"/>
        <end position="166"/>
    </location>
</feature>
<dbReference type="CDD" id="cd03015">
    <property type="entry name" value="PRX_Typ2cys"/>
    <property type="match status" value="1"/>
</dbReference>
<accession>A0A4P2QRE9</accession>
<evidence type="ECO:0000256" key="4">
    <source>
        <dbReference type="ARBA" id="ARBA00022559"/>
    </source>
</evidence>
<keyword evidence="4" id="KW-0575">Peroxidase</keyword>
<evidence type="ECO:0000256" key="9">
    <source>
        <dbReference type="ARBA" id="ARBA00047572"/>
    </source>
</evidence>
<evidence type="ECO:0000256" key="3">
    <source>
        <dbReference type="ARBA" id="ARBA00017462"/>
    </source>
</evidence>
<evidence type="ECO:0000313" key="13">
    <source>
        <dbReference type="Proteomes" id="UP000295497"/>
    </source>
</evidence>
<evidence type="ECO:0000256" key="5">
    <source>
        <dbReference type="ARBA" id="ARBA00022862"/>
    </source>
</evidence>
<organism evidence="12 13">
    <name type="scientific">Sorangium cellulosum</name>
    <name type="common">Polyangium cellulosum</name>
    <dbReference type="NCBI Taxonomy" id="56"/>
    <lineage>
        <taxon>Bacteria</taxon>
        <taxon>Pseudomonadati</taxon>
        <taxon>Myxococcota</taxon>
        <taxon>Polyangia</taxon>
        <taxon>Polyangiales</taxon>
        <taxon>Polyangiaceae</taxon>
        <taxon>Sorangium</taxon>
    </lineage>
</organism>
<keyword evidence="6" id="KW-0560">Oxidoreductase</keyword>
<dbReference type="PANTHER" id="PTHR10681:SF121">
    <property type="entry name" value="ALKYL HYDROPEROXIDE REDUCTASE C"/>
    <property type="match status" value="1"/>
</dbReference>
<dbReference type="GO" id="GO:0033554">
    <property type="term" value="P:cellular response to stress"/>
    <property type="evidence" value="ECO:0007669"/>
    <property type="project" value="TreeGrafter"/>
</dbReference>
<dbReference type="PANTHER" id="PTHR10681">
    <property type="entry name" value="THIOREDOXIN PEROXIDASE"/>
    <property type="match status" value="1"/>
</dbReference>
<dbReference type="InterPro" id="IPR050217">
    <property type="entry name" value="Peroxiredoxin"/>
</dbReference>
<dbReference type="EC" id="1.11.1.26" evidence="2"/>
<dbReference type="RefSeq" id="WP_129576314.1">
    <property type="nucleotide sequence ID" value="NZ_CP012672.1"/>
</dbReference>
<comment type="subunit">
    <text evidence="1">Homodimer; disulfide-linked, upon oxidation. 5 homodimers assemble to form a ring-like decamer.</text>
</comment>
<dbReference type="PROSITE" id="PS51352">
    <property type="entry name" value="THIOREDOXIN_2"/>
    <property type="match status" value="1"/>
</dbReference>
<dbReference type="InterPro" id="IPR000866">
    <property type="entry name" value="AhpC/TSA"/>
</dbReference>
<keyword evidence="7" id="KW-0676">Redox-active center</keyword>
<dbReference type="SUPFAM" id="SSF52833">
    <property type="entry name" value="Thioredoxin-like"/>
    <property type="match status" value="1"/>
</dbReference>
<dbReference type="Proteomes" id="UP000295497">
    <property type="component" value="Chromosome"/>
</dbReference>
<dbReference type="GO" id="GO:0102039">
    <property type="term" value="F:NADH-dependent peroxiredoxin activity"/>
    <property type="evidence" value="ECO:0007669"/>
    <property type="project" value="UniProtKB-EC"/>
</dbReference>
<evidence type="ECO:0000256" key="10">
    <source>
        <dbReference type="PIRSR" id="PIRSR000239-1"/>
    </source>
</evidence>